<feature type="chain" id="PRO_5046685305" evidence="1">
    <location>
        <begin position="31"/>
        <end position="4514"/>
    </location>
</feature>
<dbReference type="RefSeq" id="WP_406845188.1">
    <property type="nucleotide sequence ID" value="NZ_CP150845.1"/>
</dbReference>
<evidence type="ECO:0000313" key="5">
    <source>
        <dbReference type="EMBL" id="WYZ21402.1"/>
    </source>
</evidence>
<evidence type="ECO:0000259" key="4">
    <source>
        <dbReference type="Pfam" id="PF24346"/>
    </source>
</evidence>
<sequence>MRNFTLNWFKFFKPNFLVLLFLLLSYSASAQFYTKHYIAPAPWQYFSKANEIVIATNSTSIVNITLTKSDGTLVTTLTAIKGTPAVYRFNLLAKDLPMNALNTVISGAGLIVTSDGPTSVNMRNVASDDYTNGENVDANLKGNAALTSFGDAGIGVRFRIGYYRDGSLGNFSSLGDQRPIYSIMATANNTTVKINNAIAATLNAGQSYLFKAAIGTLVESSNPSVMNTSAAIDMPGGCGDGAFNQVPPESVLGTEYFIERGKGNDTAEQTTVVATKDNTVLTIDTYSTTGALVATNSVTLATAGSFHTFQNGVSNTSFSASRVSADKKVVVYSGTAQSCEVDISTIAPVSECGGSNFIETAKFRNYGTGTLPYFGYILLRSAADVVTVNGTNIETISGITARHQLGTTGWYLINFEDTQIGSPNVLSISSAAKLTVSIVQQGGGFSMAGFFSNFAAQPEDPTLTYISGGGCTNNKAELTTPAGFAPYQWYFNGTAIAGANSSIYTAVKTGSYSVASTLTCGAQTQSKPVSVTLCTDLGITKTVDNAAPCIGSAVEFTVTVSNLGGNNVSGVSVNDLLPSGYTYVSSTPSVGVYDSATGIWSIGDVEAQTSVTLKITATVNASGNYTNTASLPASIDTNTANNSASAAVTPKTSTLVVTNPAAICAPAAVDLTAPAVTAGSTSNMTLSYWTDANASIAYAAPSAVTASGTYYIKAVSTDGCQFIKPVVVTINPQPAAPTISVNSGSATCTTAGNTVLRSSSASGGSYLWSTGETTRNITINSEGSYSVKIINSSGCASNSSAVTVVTFTPAAPTASAQTFCSSENKKVSDLVASGTNLKWYSGANGGTALSSTLALATGNYYGSQTVNGCESSRTQVSVTINTTSSAPVASSQTFCASDNKKVSDLVAVGTNLKWYSAASGGTALLSTQTLSTGNYYVSQTANSCGESARTLVAVTIGTVPSAPSASSQTFCASDAKKVSDLVAVGTNLKWYSASSGGTLYTGTETLTSGNYYVSQTTNSCGESTRTLVAVTVNNTTAPTASSQTFCAIDAKKVSDLTASGTNLKWYSTSSGGTLYTGTETLTSGNYYVSQTLNSCESTRTLVAVTVNNTAVPTASSQTFCTSENKKVSDLVAAGTNLKWYNANTGGTLYSGTEVLASGNYYVSQTVSGCESVRILVSITVNPTPAAPTITADGSTTFCSGGTVTLTSTGGNSYLWSTGAVTQSITVSVSGTYSVRIANASGCQSASSTAAIVTVNPIPSAPTATAQNFCSVDAKNVSDLTATGTNLKWYSASTGGTLYTGTETLVTGTYYVSQTVTGCESARTSVSVTVNATPAVPLLSAVIQPTCLTASGSFTITNYDASNTYAINPSAGVSQSGDTVTAPAGSYTVTASANGCTSGASSAAVINAQPATPAVPLLSAVIQPTCLTASGSFTITNYDASNTYTISPSAGVSQSGDTVTAPAGSYTVTASANGCTSGASSAAVINAQPATPAVPSLSAVTQPTCLTASGSFTITNYDASNTYTVSPSAGVSQSGDTVTAPAGSYTVTASANGCTSGASSAAVINAQPATPAVPLLSAVIQPACLTASGSFTITNYDASNTYTVSPSAGVSQSGDTVTAPAGSYTVTASANGCTSGASSAAVINAQPATPAVPLLSAVIQPACLTASGSFTITNYDASNTYTVSPSAGVSQSGDTVTAPAGSYTVTASANGCTSGASSAAVINAQPATPAVPSLSAVIQPACLTASGSFTITNYDASNTYTISPSAGVSQSGDTVTAPAGSYTVTASANGCTSGASSAAVINAQPATPAVPSLSAVIQPACLTASGSFTITNYDASNTYTISPSAGVSQSGDTVTAPAGSYTVTASANGCTSGASSAAVINAQPATPAVPLLSTVIQPTCLTASGSFTITNYDASNTYTISPSAGVSQSGDTVTAPAGSYTVTASANGCTSDASSAAVINAQPATPAVPSLSAVTQPACLTASGSFTITNYDASNTYTVSPSAGVSQSGDTVTAPAGSYTVTASANGCTSDASSAAVINAQPATPAVPLLSAVIQPTCLTASGSFTITNYDASNTYTVSPSAGVSQSGDTVTAPAGSYTVTASANGCTSGASSAAVINAQPATPAVPSLSAVIQPACLTASGSFTITNYDASNTYTISPSAGVSQSGDTVTAPAGSYTVTASANGCTSGASSAAVINAQPATPAVPLLSTVIQPTCLTASGSFTITNYDASNTYTISPSAGVSQSGDTVTAPAGSYTVTASANGCTSGASSAAVINAQPATPAVPLLSAVIQPTCLTASGSFTITNYDASNTYTISPSAGVSQSGDTVTAPAGSYTVTASANGCTSGASSAAVINAQPATPAVPSLSAVTQPTCLTASGSFTITNYDASNTYTVSPSAGVSQSGDTVTAPAGSYTVTASANGCTSGASSAAVINAQPATPAVPLLSAVIQPACLTASGSFTITNYDASNTYTVSPSAGVSQSGDTVTAPAGSYTVTASANGCTSGASSAAVINAQPATPAVPSLSAVIQPACLTASGSFTITNYDASNTYTVSPSAGVSQSGDTVTAPAGSYTVTASANGCTSGASSAAVINAQPATPAVPLLSAVIQPACLTASGSFTITNYDASNTYTVSPSAGVSQSGDTVTAPAGSYTVTASANGCTSGASSAAVINAQPATPAVPLLSAVIQPACLTASGSFTITNYDASNTYTVSPSAGVSQSGDTVTAPAGSYTVTASANGCTSGASSAAVINAQPATPAVPSLSAVIQPACLTASGSFTITNYDASNTYTISPSAGVSQSGDTVTAPAGSYTVTASANGCTSGASSAAVINAQPATPAVPSLSAVIQPACLTASGSFTITNYDASNTYTISPSAGVSQSGDTVTAPAGSYTVTASANGCTSGASSAAVINAQPATPAVPSLSAVIQPACLTASGSFTITNYDASNTYTISPSAGVSQSGDTVTAPAGSYTVTASANGCTSGASSAAVINAQPATPTVPSLSAVTQPACLTASGSFTITNYDASNTYTVSPSAGVSQSGDTVTAPAGSYTVTASANGCTSGASPAAVISEYICAEDDTPLSVNGLVGGSISTIFANDKINGVSFLPADVVLTIGTLPTGITFNSNGTIDVAPNTAVGTHVIIYTICKSTNTSICDSATVTVIITVPVINAVTETAAAINGNTGGTTAALTANDTLNGNPVVIGTAQGNVTLTAVNVPSGLTLNADGTVTVAPSTAAGTYDVEYRICEVTNPSNCDAVISKVVVSAGTLAANPDTIGSVTAGNTAQTLPINVFDNDTKNGTALVPSDVNLTTATADPTGYLVLNPDGSLTLGANVPAGTYQLTYTICEKLNPSNCSSNTVSVTVGTPVIDAVTETTTSINGNTGGTTVSLTANDTLNGNPVVIGTAQGNVRLTAVNVPSGLTLNADGTVTVAPNTAAGTYDVEYSICEVTNPSNCDAVISKVVVSAGTLAANPDTIGSVTAGNTPQTLPLNVFDNDTKNGTALISSDVNLTTTIADPTGYLILNPDGSLTLGANAPAGTYQLTYTICEKLNPSNCSSNTVSVTVGTPVIDAVTETTTSINGNTGGTTVSLTANDTLNGNPVVIGTAQGNVRLTAVNVPLGLTLNADGTVTVAANTAAGTYDVEYRICEVTNPSNCDAVISKVVVSAGTLAANPDIIGSVTAGNTPQTLPLNVFDNDTKNGTALVPSDVNLTTTIADPTGYLVLNPDGSLTLGANAPAGTYQLTYTICEKLNPSNCSSNTVSVTVGTPVIDAVTETTASINGNTGGTTAALTANDTLNGNPVVIGTAQGNVTLTAVNVPSGLTLNADGTVTVAANTPAGTYDVEYSICEVTNPSNCDAVISKVGVISGVQLQAIDDIVGSVVGINQPQTIINVFDNDTNNGLPVVVNDINLSIVTPDPTGFLTLNPDGTVTLGANAPRGTYELTYQICEKLNPTNCSSASIKVTVDEPTMTVTASSYCSNNVPYVSYNIVADNFTPTNLLTIQWVDSANNVVATQTNLPLNGNILWPGAVIDGSGNGIDWPGWLNTNGQWIEGADGFEKTRPDVTMVFSLNPTASIHVNYPAATADCNARPTFTIKANNDTAGSIDISKGTSTGINVFDNDTQNGSAVIPANVTLSTVVPNTHLVLNADGTVDIKPGTQTGIYQLTYQICDVSSSSNCSQAVVSVEVLNTTIPVTPSTPITANNDGEIAVDGINGSLEFINVLDNDLLNGTAINSADVTISNTSGNTNFEFNADGTVNVKPNTPAGTYQIAYEICEKAAATRNCSSAVLSVFVEVPGIAIVKTAVFNDDNNNKIANAGETITYKFVVTNTGNVPLTGITITDPLPGVIVSGQAIDLAVGESNDTNFSALYKISQTDINNGTVTNQASVKGSSAKGVVVEDISDNSGIDGDKPTVITLNGCEINVINALSPNGDQKNERFYIQGLECYPDNTVEIYNRWGVLVFEKDAYNNEDRVFKGYSEGRTTMKQSEGLPVGTYFYILKYKDSGSNPHEKSGYLYINK</sequence>
<dbReference type="Proteomes" id="UP001623852">
    <property type="component" value="Chromosome"/>
</dbReference>
<dbReference type="InterPro" id="IPR044023">
    <property type="entry name" value="Ig_7"/>
</dbReference>
<name>A0ABZ2UIN5_9FLAO</name>
<evidence type="ECO:0000259" key="3">
    <source>
        <dbReference type="Pfam" id="PF19081"/>
    </source>
</evidence>
<dbReference type="InterPro" id="IPR047589">
    <property type="entry name" value="DUF11_rpt"/>
</dbReference>
<feature type="domain" description="Ig-like" evidence="3">
    <location>
        <begin position="1111"/>
        <end position="1182"/>
    </location>
</feature>
<keyword evidence="1" id="KW-0732">Signal</keyword>
<dbReference type="Pfam" id="PF13585">
    <property type="entry name" value="CHU_C"/>
    <property type="match status" value="1"/>
</dbReference>
<dbReference type="InterPro" id="IPR001434">
    <property type="entry name" value="OmcB-like_DUF11"/>
</dbReference>
<feature type="domain" description="Ig-like" evidence="3">
    <location>
        <begin position="960"/>
        <end position="1033"/>
    </location>
</feature>
<feature type="domain" description="Ig-like" evidence="3">
    <location>
        <begin position="1037"/>
        <end position="1107"/>
    </location>
</feature>
<organism evidence="5 6">
    <name type="scientific">Flavobacterium soyae</name>
    <dbReference type="NCBI Taxonomy" id="2903098"/>
    <lineage>
        <taxon>Bacteria</taxon>
        <taxon>Pseudomonadati</taxon>
        <taxon>Bacteroidota</taxon>
        <taxon>Flavobacteriia</taxon>
        <taxon>Flavobacteriales</taxon>
        <taxon>Flavobacteriaceae</taxon>
        <taxon>Flavobacterium</taxon>
    </lineage>
</organism>
<dbReference type="Pfam" id="PF24346">
    <property type="entry name" value="DUF7507"/>
    <property type="match status" value="1"/>
</dbReference>
<feature type="domain" description="Ig-like" evidence="3">
    <location>
        <begin position="809"/>
        <end position="881"/>
    </location>
</feature>
<feature type="signal peptide" evidence="1">
    <location>
        <begin position="1"/>
        <end position="30"/>
    </location>
</feature>
<keyword evidence="6" id="KW-1185">Reference proteome</keyword>
<feature type="domain" description="DUF7507" evidence="4">
    <location>
        <begin position="4290"/>
        <end position="4394"/>
    </location>
</feature>
<accession>A0ABZ2UIN5</accession>
<evidence type="ECO:0000313" key="6">
    <source>
        <dbReference type="Proteomes" id="UP001623852"/>
    </source>
</evidence>
<feature type="domain" description="Ig-like" evidence="3">
    <location>
        <begin position="1258"/>
        <end position="1330"/>
    </location>
</feature>
<dbReference type="NCBIfam" id="TIGR01451">
    <property type="entry name" value="B_ant_repeat"/>
    <property type="match status" value="2"/>
</dbReference>
<gene>
    <name evidence="5" type="ORF">AABD74_08035</name>
</gene>
<proteinExistence type="predicted"/>
<dbReference type="EMBL" id="CP150845">
    <property type="protein sequence ID" value="WYZ21402.1"/>
    <property type="molecule type" value="Genomic_DNA"/>
</dbReference>
<dbReference type="Pfam" id="PF01345">
    <property type="entry name" value="DUF11"/>
    <property type="match status" value="1"/>
</dbReference>
<feature type="domain" description="DUF11" evidence="2">
    <location>
        <begin position="536"/>
        <end position="648"/>
    </location>
</feature>
<feature type="domain" description="Ig-like" evidence="3">
    <location>
        <begin position="886"/>
        <end position="956"/>
    </location>
</feature>
<dbReference type="InterPro" id="IPR055354">
    <property type="entry name" value="DUF7507"/>
</dbReference>
<protein>
    <submittedName>
        <fullName evidence="5">Gliding motility-associated C-terminal domain-containing protein</fullName>
    </submittedName>
</protein>
<evidence type="ECO:0000256" key="1">
    <source>
        <dbReference type="SAM" id="SignalP"/>
    </source>
</evidence>
<dbReference type="Pfam" id="PF19081">
    <property type="entry name" value="Ig_7"/>
    <property type="match status" value="6"/>
</dbReference>
<evidence type="ECO:0000259" key="2">
    <source>
        <dbReference type="Pfam" id="PF01345"/>
    </source>
</evidence>
<reference evidence="5 6" key="1">
    <citation type="submission" date="2024-03" db="EMBL/GenBank/DDBJ databases">
        <title>Flavobacterium soyae.</title>
        <authorList>
            <person name="Zheng W."/>
        </authorList>
    </citation>
    <scope>NUCLEOTIDE SEQUENCE [LARGE SCALE GENOMIC DNA]</scope>
    <source>
        <strain evidence="5 6">55</strain>
    </source>
</reference>
<dbReference type="Gene3D" id="2.60.40.1170">
    <property type="entry name" value="Mu homology domain, subdomain B"/>
    <property type="match status" value="1"/>
</dbReference>